<comment type="caution">
    <text evidence="4">The sequence shown here is derived from an EMBL/GenBank/DDBJ whole genome shotgun (WGS) entry which is preliminary data.</text>
</comment>
<dbReference type="CDD" id="cd16282">
    <property type="entry name" value="metallo-hydrolase-like_MBL-fold"/>
    <property type="match status" value="1"/>
</dbReference>
<dbReference type="EMBL" id="JAUKTR010000006">
    <property type="protein sequence ID" value="MDO1560308.1"/>
    <property type="molecule type" value="Genomic_DNA"/>
</dbReference>
<dbReference type="Pfam" id="PF00753">
    <property type="entry name" value="Lactamase_B"/>
    <property type="match status" value="1"/>
</dbReference>
<evidence type="ECO:0000259" key="3">
    <source>
        <dbReference type="SMART" id="SM00849"/>
    </source>
</evidence>
<evidence type="ECO:0000313" key="4">
    <source>
        <dbReference type="EMBL" id="MDO1560308.1"/>
    </source>
</evidence>
<keyword evidence="5" id="KW-1185">Reference proteome</keyword>
<dbReference type="PANTHER" id="PTHR42951:SF4">
    <property type="entry name" value="ACYL-COENZYME A THIOESTERASE MBLAC2"/>
    <property type="match status" value="1"/>
</dbReference>
<dbReference type="SUPFAM" id="SSF56281">
    <property type="entry name" value="Metallo-hydrolase/oxidoreductase"/>
    <property type="match status" value="1"/>
</dbReference>
<proteinExistence type="inferred from homology"/>
<dbReference type="SMART" id="SM00849">
    <property type="entry name" value="Lactamase_B"/>
    <property type="match status" value="1"/>
</dbReference>
<feature type="chain" id="PRO_5047099566" evidence="2">
    <location>
        <begin position="23"/>
        <end position="390"/>
    </location>
</feature>
<feature type="domain" description="Metallo-beta-lactamase" evidence="3">
    <location>
        <begin position="66"/>
        <end position="291"/>
    </location>
</feature>
<dbReference type="Proteomes" id="UP001169063">
    <property type="component" value="Unassembled WGS sequence"/>
</dbReference>
<dbReference type="RefSeq" id="WP_302110740.1">
    <property type="nucleotide sequence ID" value="NZ_JAUKTR010000006.1"/>
</dbReference>
<dbReference type="Gene3D" id="3.60.15.10">
    <property type="entry name" value="Ribonuclease Z/Hydroxyacylglutathione hydrolase-like"/>
    <property type="match status" value="1"/>
</dbReference>
<protein>
    <submittedName>
        <fullName evidence="4">MBL fold metallo-hydrolase</fullName>
    </submittedName>
</protein>
<evidence type="ECO:0000256" key="2">
    <source>
        <dbReference type="SAM" id="SignalP"/>
    </source>
</evidence>
<accession>A0ABT8SP38</accession>
<reference evidence="4" key="1">
    <citation type="submission" date="2023-07" db="EMBL/GenBank/DDBJ databases">
        <title>Brevundimonas soil sp. nov., isolated from the soil of chemical plant.</title>
        <authorList>
            <person name="Wu N."/>
        </authorList>
    </citation>
    <scope>NUCLEOTIDE SEQUENCE</scope>
    <source>
        <strain evidence="4">XZ-24</strain>
    </source>
</reference>
<gene>
    <name evidence="4" type="ORF">Q0812_12800</name>
</gene>
<dbReference type="InterPro" id="IPR036866">
    <property type="entry name" value="RibonucZ/Hydroxyglut_hydro"/>
</dbReference>
<feature type="signal peptide" evidence="2">
    <location>
        <begin position="1"/>
        <end position="22"/>
    </location>
</feature>
<keyword evidence="2" id="KW-0732">Signal</keyword>
<evidence type="ECO:0000256" key="1">
    <source>
        <dbReference type="ARBA" id="ARBA00005250"/>
    </source>
</evidence>
<name>A0ABT8SP38_9CAUL</name>
<sequence length="390" mass="41973">MTRLIVVTSLLAAIAAPGAAHQTPPPDPASPEAVGARLRGHYQMIEPVAERVHMIRQIEPFQVSVLGNIGVIEQSDGLVLFDAGGDPAATRRALRMIATFSEKPVKAVIISHWHSDHFGGLGEIVDRWPSVRIIAHEQTLRNLTELGTGLPAQADLAGEPDTFGAILAGLAPIRAAQAAAGPELGQGYEDLIALSMMTGRDSEGARLVLPTETFTDRLVLDDAVAPIEVIHLGNGNTSGEALAWLSRQRVLFTGDTVVGPFPYGIAAFPTSWRRVLGQIDAMDYAVLVPGHGEMQRDHTYVRAMMADMDELNAFVTPLARAGVSLEDIRARRPLARQAEAFAQGDAWKRKWFYRYWIDPLIGCMAAEARGETIAYPVGSATCTGPGSLGF</sequence>
<comment type="similarity">
    <text evidence="1">Belongs to the metallo-beta-lactamase superfamily. Class-B beta-lactamase family.</text>
</comment>
<dbReference type="PANTHER" id="PTHR42951">
    <property type="entry name" value="METALLO-BETA-LACTAMASE DOMAIN-CONTAINING"/>
    <property type="match status" value="1"/>
</dbReference>
<evidence type="ECO:0000313" key="5">
    <source>
        <dbReference type="Proteomes" id="UP001169063"/>
    </source>
</evidence>
<organism evidence="4 5">
    <name type="scientific">Peiella sedimenti</name>
    <dbReference type="NCBI Taxonomy" id="3061083"/>
    <lineage>
        <taxon>Bacteria</taxon>
        <taxon>Pseudomonadati</taxon>
        <taxon>Pseudomonadota</taxon>
        <taxon>Alphaproteobacteria</taxon>
        <taxon>Caulobacterales</taxon>
        <taxon>Caulobacteraceae</taxon>
        <taxon>Peiella</taxon>
    </lineage>
</organism>
<dbReference type="InterPro" id="IPR001279">
    <property type="entry name" value="Metallo-B-lactamas"/>
</dbReference>
<dbReference type="InterPro" id="IPR050855">
    <property type="entry name" value="NDM-1-like"/>
</dbReference>